<feature type="region of interest" description="Disordered" evidence="1">
    <location>
        <begin position="265"/>
        <end position="313"/>
    </location>
</feature>
<dbReference type="Gene3D" id="3.30.70.270">
    <property type="match status" value="1"/>
</dbReference>
<evidence type="ECO:0000259" key="3">
    <source>
        <dbReference type="Pfam" id="PF17919"/>
    </source>
</evidence>
<evidence type="ECO:0000259" key="5">
    <source>
        <dbReference type="Pfam" id="PF24626"/>
    </source>
</evidence>
<feature type="compositionally biased region" description="Basic and acidic residues" evidence="1">
    <location>
        <begin position="269"/>
        <end position="303"/>
    </location>
</feature>
<feature type="domain" description="Ty3 transposon capsid-like protein" evidence="4">
    <location>
        <begin position="1071"/>
        <end position="1129"/>
    </location>
</feature>
<keyword evidence="6" id="KW-0548">Nucleotidyltransferase</keyword>
<dbReference type="InterPro" id="IPR043128">
    <property type="entry name" value="Rev_trsase/Diguanyl_cyclase"/>
</dbReference>
<dbReference type="SUPFAM" id="SSF56672">
    <property type="entry name" value="DNA/RNA polymerases"/>
    <property type="match status" value="1"/>
</dbReference>
<sequence>MADGHVDNEGQKVLEENMKETDCQWECRASRSQDTKHKQSTRRTMPVDIHALITLVSCDGLGGYDWSDQAEEGPNYALMAYTSTSSDSSIIDNCKKGLGYENYNVVPAPYTGYFMPPRPDLSFIGLDEFANKPVVENCDAKTSKTKPKDVRKNNDAPIIKEWVSDDEEEEVTQPKIEQKIVKPSIPKIEFLNLSNQRRKLGKLLSRVNTIRSKTVNTARPKAVVNAVQGNIVNAIKALACQARKDTYYVKDYILLPLWTVDPPFSQDQKSSHDDGFKPSNDDEKRVDEDPNKGSECKDQEKQDNVNNTNNVNTVSSTVNAAGINELLFDPDMLTLEDIGTFDFLNEDGDDGEMADMNNMDTTIQVSPVPTIRIHKDHPLDQVIGDLHSTTQTKNMSKNLEEHGAIGTKWVFQNKKDERGIVIRNKARLVAQGNTQEEEIDYDEVFFPVARIKAIRLFLAYASFKDFVVYQMDIKSDFLYGKIKEEELCIAFEKMMHEKFQMSSMGELTFFLGLQDEDGEEVVVHMYMSMIGSLMYRTSLRPDIMFALWTTAKAKSINGEAQIHAKVDEKKAIIFEASIRRDLQFVDEGVDCLHNDTIFEKLALMGNFDNEFEKFLMYLRFIQVFLDKQLEGLSNHERKYVAPSHTKKIFRNMRRVEKGFLGNITPLFPTMVTQKHKKPRRKVTEVPQPSDPMKHVVDEAVYKELDDRLATPNESSSQGTDSGGGPTCQDTIGDTIAQTSGISILLAVGTPSTGSGNLYCQWELSPDSGNAIFFIIAVQTPGSGISILLAVGTPSTGSGNLYCQWELSPGKEKKRRLVTHGLEGYEFEKTYNNDKNLSEIQLEHANGDELVAVVMKVVHELDCMMVMKEIENELLEEAEKLEWWFEQDIDDEDKKVEEDGGGDKSRIPSPRATRSFHPSSSYQANSSIVAQAFPHSFSLVGLRRHSPRSVLRGDQCGSKIFSLGDKDKDIVAEFCDPSWWKELSKEMSSKILAFGDDGVDQKGTTLFPIVKLNGIHVALVARMPPKRTSTSAASAMTQAAISNCTKYCKVKFATGPEDGRRILPSVIKGNDLKTYVRRFQELATLCPTMVSNSKKMMEAFIEGLSRSIKGNVTASKPQTLEEAINIAQRLMDQRFIKDFSKIAKYLTELTQKNKKYIWGEDQETTFQLLNQKLCEAPILALPEVKDGFVVYRDASHQGLGAVLMQREKVIAYASRQLKPNEENYSTHDLELGAKELNMIQCRLLELLADYDCEIRYHPGKKNIVADALSRKEQIKPLRVRSLVMTIYPKLPSQILEAQTKAIKEENIKAENLRGMDKAFKICPDQTLCIKNQRKQGKLNPRYIGPFKVLEQIVPVAYKLELSKDLSNVYSTFHISNLKKCLSDESLVIPMKELRLNDKLNFVEEPVEVMDREVKKLKQSRIPIVKFESEIFKSLSSSLNRLCHLAILCLDQHAHTLHHVESLLTISLDRLDILKEDLVYQSLRKSLSLCLSFLDS</sequence>
<keyword evidence="6" id="KW-0695">RNA-directed DNA polymerase</keyword>
<dbReference type="PANTHER" id="PTHR34072">
    <property type="entry name" value="ENZYMATIC POLYPROTEIN-RELATED"/>
    <property type="match status" value="1"/>
</dbReference>
<feature type="domain" description="Reverse transcriptase Ty1/copia-type" evidence="2">
    <location>
        <begin position="394"/>
        <end position="485"/>
    </location>
</feature>
<protein>
    <submittedName>
        <fullName evidence="6">Reverse transcriptase domain-containing protein</fullName>
    </submittedName>
</protein>
<dbReference type="InterPro" id="IPR041577">
    <property type="entry name" value="RT_RNaseH_2"/>
</dbReference>
<dbReference type="PANTHER" id="PTHR34072:SF52">
    <property type="entry name" value="RIBONUCLEASE H"/>
    <property type="match status" value="1"/>
</dbReference>
<dbReference type="CDD" id="cd09274">
    <property type="entry name" value="RNase_HI_RT_Ty3"/>
    <property type="match status" value="1"/>
</dbReference>
<feature type="domain" description="Tf2-1-like SH3-like" evidence="5">
    <location>
        <begin position="1332"/>
        <end position="1379"/>
    </location>
</feature>
<organism evidence="6">
    <name type="scientific">Tanacetum cinerariifolium</name>
    <name type="common">Dalmatian daisy</name>
    <name type="synonym">Chrysanthemum cinerariifolium</name>
    <dbReference type="NCBI Taxonomy" id="118510"/>
    <lineage>
        <taxon>Eukaryota</taxon>
        <taxon>Viridiplantae</taxon>
        <taxon>Streptophyta</taxon>
        <taxon>Embryophyta</taxon>
        <taxon>Tracheophyta</taxon>
        <taxon>Spermatophyta</taxon>
        <taxon>Magnoliopsida</taxon>
        <taxon>eudicotyledons</taxon>
        <taxon>Gunneridae</taxon>
        <taxon>Pentapetalae</taxon>
        <taxon>asterids</taxon>
        <taxon>campanulids</taxon>
        <taxon>Asterales</taxon>
        <taxon>Asteraceae</taxon>
        <taxon>Asteroideae</taxon>
        <taxon>Anthemideae</taxon>
        <taxon>Anthemidinae</taxon>
        <taxon>Tanacetum</taxon>
    </lineage>
</organism>
<accession>A0A6L2LJ64</accession>
<proteinExistence type="predicted"/>
<dbReference type="Pfam" id="PF17919">
    <property type="entry name" value="RT_RNaseH_2"/>
    <property type="match status" value="1"/>
</dbReference>
<name>A0A6L2LJ64_TANCI</name>
<feature type="domain" description="Reverse transcriptase/retrotransposon-derived protein RNase H-like" evidence="3">
    <location>
        <begin position="1157"/>
        <end position="1232"/>
    </location>
</feature>
<dbReference type="InterPro" id="IPR043502">
    <property type="entry name" value="DNA/RNA_pol_sf"/>
</dbReference>
<dbReference type="Pfam" id="PF19259">
    <property type="entry name" value="Ty3_capsid"/>
    <property type="match status" value="1"/>
</dbReference>
<dbReference type="InterPro" id="IPR056924">
    <property type="entry name" value="SH3_Tf2-1"/>
</dbReference>
<evidence type="ECO:0000313" key="6">
    <source>
        <dbReference type="EMBL" id="GEU61863.1"/>
    </source>
</evidence>
<evidence type="ECO:0000259" key="2">
    <source>
        <dbReference type="Pfam" id="PF07727"/>
    </source>
</evidence>
<evidence type="ECO:0000259" key="4">
    <source>
        <dbReference type="Pfam" id="PF19259"/>
    </source>
</evidence>
<dbReference type="InterPro" id="IPR045358">
    <property type="entry name" value="Ty3_capsid"/>
</dbReference>
<dbReference type="EMBL" id="BKCJ010004574">
    <property type="protein sequence ID" value="GEU61863.1"/>
    <property type="molecule type" value="Genomic_DNA"/>
</dbReference>
<feature type="compositionally biased region" description="Basic and acidic residues" evidence="1">
    <location>
        <begin position="891"/>
        <end position="905"/>
    </location>
</feature>
<dbReference type="Pfam" id="PF07727">
    <property type="entry name" value="RVT_2"/>
    <property type="match status" value="1"/>
</dbReference>
<comment type="caution">
    <text evidence="6">The sequence shown here is derived from an EMBL/GenBank/DDBJ whole genome shotgun (WGS) entry which is preliminary data.</text>
</comment>
<reference evidence="6" key="1">
    <citation type="journal article" date="2019" name="Sci. Rep.">
        <title>Draft genome of Tanacetum cinerariifolium, the natural source of mosquito coil.</title>
        <authorList>
            <person name="Yamashiro T."/>
            <person name="Shiraishi A."/>
            <person name="Satake H."/>
            <person name="Nakayama K."/>
        </authorList>
    </citation>
    <scope>NUCLEOTIDE SEQUENCE</scope>
</reference>
<feature type="region of interest" description="Disordered" evidence="1">
    <location>
        <begin position="708"/>
        <end position="732"/>
    </location>
</feature>
<dbReference type="InterPro" id="IPR013103">
    <property type="entry name" value="RVT_2"/>
</dbReference>
<keyword evidence="6" id="KW-0808">Transferase</keyword>
<feature type="compositionally biased region" description="Low complexity" evidence="1">
    <location>
        <begin position="304"/>
        <end position="313"/>
    </location>
</feature>
<dbReference type="GO" id="GO:0003964">
    <property type="term" value="F:RNA-directed DNA polymerase activity"/>
    <property type="evidence" value="ECO:0007669"/>
    <property type="project" value="UniProtKB-KW"/>
</dbReference>
<feature type="region of interest" description="Disordered" evidence="1">
    <location>
        <begin position="891"/>
        <end position="919"/>
    </location>
</feature>
<dbReference type="Pfam" id="PF24626">
    <property type="entry name" value="SH3_Tf2-1"/>
    <property type="match status" value="1"/>
</dbReference>
<gene>
    <name evidence="6" type="ORF">Tci_033841</name>
</gene>
<evidence type="ECO:0000256" key="1">
    <source>
        <dbReference type="SAM" id="MobiDB-lite"/>
    </source>
</evidence>